<evidence type="ECO:0000256" key="9">
    <source>
        <dbReference type="ARBA" id="ARBA00023163"/>
    </source>
</evidence>
<dbReference type="InterPro" id="IPR013087">
    <property type="entry name" value="Znf_C2H2_type"/>
</dbReference>
<dbReference type="PROSITE" id="PS00028">
    <property type="entry name" value="ZINC_FINGER_C2H2_1"/>
    <property type="match status" value="4"/>
</dbReference>
<feature type="compositionally biased region" description="Low complexity" evidence="12">
    <location>
        <begin position="42"/>
        <end position="53"/>
    </location>
</feature>
<evidence type="ECO:0000313" key="14">
    <source>
        <dbReference type="EMBL" id="KAF0305292.1"/>
    </source>
</evidence>
<dbReference type="FunFam" id="3.30.160.60:FF:000037">
    <property type="entry name" value="B-cell lymphoma/leukemia 11A isoform X1"/>
    <property type="match status" value="1"/>
</dbReference>
<dbReference type="InterPro" id="IPR051497">
    <property type="entry name" value="Dev/Hematopoietic_TF"/>
</dbReference>
<dbReference type="EMBL" id="VIIS01000769">
    <property type="protein sequence ID" value="KAF0305292.1"/>
    <property type="molecule type" value="Genomic_DNA"/>
</dbReference>
<accession>A0A6A4WRN9</accession>
<feature type="region of interest" description="Disordered" evidence="12">
    <location>
        <begin position="17"/>
        <end position="75"/>
    </location>
</feature>
<comment type="caution">
    <text evidence="14">The sequence shown here is derived from an EMBL/GenBank/DDBJ whole genome shotgun (WGS) entry which is preliminary data.</text>
</comment>
<evidence type="ECO:0000256" key="10">
    <source>
        <dbReference type="ARBA" id="ARBA00023242"/>
    </source>
</evidence>
<sequence length="579" mass="63375">MEPLDFYSQRLRQLAGASLPTAADLLTPPAKRARVSPPPFGSPAGPSTSSPSPVAQPPAAAPRTGPPKAARKERPRACEHCHKVFRFQSNLIVHRRIHTGEKPYKCKICSHACTQSSKLKRHMKTHMKELELSVEKNSQASDDVKDEDDDASVQEEEEEEELLDEDGEDSSVTAEVDGPEDLSTKSTTSTPVPAPLTPNNNLPPTPSSEKSSLVGELMDKFGLSNINTYRDAYKQALRESGKDEDPLSDSNHSDDELLDSETHDSETRDSDGRDSEIPDSDAMDSEAPASETRESDAQGGETRGSETRDGESRFGESREGESRRENGAARDGEARSGEARDSAPEGEAAERTERSTIKVRDEFGAGLMGHQPALDLSRGSLLGLEAAFDPARRLKLDLAGREPDTGMPTWPSGLWLPPMAMSREFPFPPRSAPDFLSHAKAASEGALKAAQRPLHAPFAPKPGSRIGLDSPSPKRERSRRDTCEFCGKVFKNCSNLTVHRRSHTGEKPYHCTMCNYACAQSSKLTRHMKTHGRMGKDVYQCRFCTMPFSVASTLEKHMRKCVVSQNNKTGLLPPVLPGH</sequence>
<keyword evidence="3" id="KW-0479">Metal-binding</keyword>
<dbReference type="GO" id="GO:0008270">
    <property type="term" value="F:zinc ion binding"/>
    <property type="evidence" value="ECO:0007669"/>
    <property type="project" value="UniProtKB-KW"/>
</dbReference>
<feature type="region of interest" description="Disordered" evidence="12">
    <location>
        <begin position="455"/>
        <end position="479"/>
    </location>
</feature>
<gene>
    <name evidence="14" type="primary">BCL11B</name>
    <name evidence="14" type="ORF">FJT64_002578</name>
</gene>
<dbReference type="PANTHER" id="PTHR45993:SF6">
    <property type="entry name" value="C2H2-TYPE DOMAIN-CONTAINING PROTEIN"/>
    <property type="match status" value="1"/>
</dbReference>
<dbReference type="Gene3D" id="3.30.160.60">
    <property type="entry name" value="Classic Zinc Finger"/>
    <property type="match status" value="4"/>
</dbReference>
<evidence type="ECO:0000256" key="4">
    <source>
        <dbReference type="ARBA" id="ARBA00022737"/>
    </source>
</evidence>
<keyword evidence="5 11" id="KW-0863">Zinc-finger</keyword>
<keyword evidence="2" id="KW-1017">Isopeptide bond</keyword>
<feature type="compositionally biased region" description="Basic and acidic residues" evidence="12">
    <location>
        <begin position="303"/>
        <end position="357"/>
    </location>
</feature>
<feature type="compositionally biased region" description="Acidic residues" evidence="12">
    <location>
        <begin position="144"/>
        <end position="169"/>
    </location>
</feature>
<feature type="region of interest" description="Disordered" evidence="12">
    <location>
        <begin position="237"/>
        <end position="357"/>
    </location>
</feature>
<dbReference type="FunFam" id="3.30.160.60:FF:001175">
    <property type="entry name" value="Zinc finger, C2H2 type"/>
    <property type="match status" value="1"/>
</dbReference>
<evidence type="ECO:0000256" key="12">
    <source>
        <dbReference type="SAM" id="MobiDB-lite"/>
    </source>
</evidence>
<dbReference type="PANTHER" id="PTHR45993">
    <property type="entry name" value="B-CELL LYMPHOMA/LEUKEMIA 11"/>
    <property type="match status" value="1"/>
</dbReference>
<feature type="compositionally biased region" description="Basic and acidic residues" evidence="12">
    <location>
        <begin position="237"/>
        <end position="276"/>
    </location>
</feature>
<dbReference type="GO" id="GO:0005634">
    <property type="term" value="C:nucleus"/>
    <property type="evidence" value="ECO:0007669"/>
    <property type="project" value="UniProtKB-SubCell"/>
</dbReference>
<evidence type="ECO:0000256" key="8">
    <source>
        <dbReference type="ARBA" id="ARBA00023015"/>
    </source>
</evidence>
<keyword evidence="8" id="KW-0805">Transcription regulation</keyword>
<evidence type="ECO:0000256" key="7">
    <source>
        <dbReference type="ARBA" id="ARBA00022843"/>
    </source>
</evidence>
<feature type="region of interest" description="Disordered" evidence="12">
    <location>
        <begin position="132"/>
        <end position="214"/>
    </location>
</feature>
<evidence type="ECO:0000259" key="13">
    <source>
        <dbReference type="PROSITE" id="PS50157"/>
    </source>
</evidence>
<dbReference type="FunFam" id="3.30.160.60:FF:000046">
    <property type="entry name" value="Putative B-cell lymphoma/leukemia 11A"/>
    <property type="match status" value="1"/>
</dbReference>
<evidence type="ECO:0000256" key="1">
    <source>
        <dbReference type="ARBA" id="ARBA00004123"/>
    </source>
</evidence>
<evidence type="ECO:0000313" key="15">
    <source>
        <dbReference type="Proteomes" id="UP000440578"/>
    </source>
</evidence>
<comment type="subcellular location">
    <subcellularLocation>
        <location evidence="1">Nucleus</location>
    </subcellularLocation>
</comment>
<dbReference type="PROSITE" id="PS50157">
    <property type="entry name" value="ZINC_FINGER_C2H2_2"/>
    <property type="match status" value="5"/>
</dbReference>
<dbReference type="OrthoDB" id="10046198at2759"/>
<feature type="compositionally biased region" description="Pro residues" evidence="12">
    <location>
        <begin position="192"/>
        <end position="206"/>
    </location>
</feature>
<dbReference type="Proteomes" id="UP000440578">
    <property type="component" value="Unassembled WGS sequence"/>
</dbReference>
<protein>
    <submittedName>
        <fullName evidence="14">B-cell lymphoma/leukemia 11B</fullName>
    </submittedName>
</protein>
<evidence type="ECO:0000256" key="2">
    <source>
        <dbReference type="ARBA" id="ARBA00022499"/>
    </source>
</evidence>
<feature type="domain" description="C2H2-type" evidence="13">
    <location>
        <begin position="104"/>
        <end position="131"/>
    </location>
</feature>
<dbReference type="SMART" id="SM00355">
    <property type="entry name" value="ZnF_C2H2"/>
    <property type="match status" value="5"/>
</dbReference>
<keyword evidence="4" id="KW-0677">Repeat</keyword>
<feature type="domain" description="C2H2-type" evidence="13">
    <location>
        <begin position="481"/>
        <end position="508"/>
    </location>
</feature>
<reference evidence="14 15" key="1">
    <citation type="submission" date="2019-07" db="EMBL/GenBank/DDBJ databases">
        <title>Draft genome assembly of a fouling barnacle, Amphibalanus amphitrite (Darwin, 1854): The first reference genome for Thecostraca.</title>
        <authorList>
            <person name="Kim W."/>
        </authorList>
    </citation>
    <scope>NUCLEOTIDE SEQUENCE [LARGE SCALE GENOMIC DNA]</scope>
    <source>
        <strain evidence="14">SNU_AA5</strain>
        <tissue evidence="14">Soma without cirri and trophi</tissue>
    </source>
</reference>
<dbReference type="Pfam" id="PF00096">
    <property type="entry name" value="zf-C2H2"/>
    <property type="match status" value="5"/>
</dbReference>
<keyword evidence="7" id="KW-0832">Ubl conjugation</keyword>
<keyword evidence="15" id="KW-1185">Reference proteome</keyword>
<dbReference type="SUPFAM" id="SSF57667">
    <property type="entry name" value="beta-beta-alpha zinc fingers"/>
    <property type="match status" value="3"/>
</dbReference>
<feature type="domain" description="C2H2-type" evidence="13">
    <location>
        <begin position="509"/>
        <end position="531"/>
    </location>
</feature>
<evidence type="ECO:0000256" key="11">
    <source>
        <dbReference type="PROSITE-ProRule" id="PRU00042"/>
    </source>
</evidence>
<name>A0A6A4WRN9_AMPAM</name>
<evidence type="ECO:0000256" key="5">
    <source>
        <dbReference type="ARBA" id="ARBA00022771"/>
    </source>
</evidence>
<dbReference type="GO" id="GO:0006357">
    <property type="term" value="P:regulation of transcription by RNA polymerase II"/>
    <property type="evidence" value="ECO:0007669"/>
    <property type="project" value="TreeGrafter"/>
</dbReference>
<keyword evidence="9" id="KW-0804">Transcription</keyword>
<keyword evidence="6" id="KW-0862">Zinc</keyword>
<evidence type="ECO:0000256" key="6">
    <source>
        <dbReference type="ARBA" id="ARBA00022833"/>
    </source>
</evidence>
<organism evidence="14 15">
    <name type="scientific">Amphibalanus amphitrite</name>
    <name type="common">Striped barnacle</name>
    <name type="synonym">Balanus amphitrite</name>
    <dbReference type="NCBI Taxonomy" id="1232801"/>
    <lineage>
        <taxon>Eukaryota</taxon>
        <taxon>Metazoa</taxon>
        <taxon>Ecdysozoa</taxon>
        <taxon>Arthropoda</taxon>
        <taxon>Crustacea</taxon>
        <taxon>Multicrustacea</taxon>
        <taxon>Cirripedia</taxon>
        <taxon>Thoracica</taxon>
        <taxon>Thoracicalcarea</taxon>
        <taxon>Balanomorpha</taxon>
        <taxon>Balanoidea</taxon>
        <taxon>Balanidae</taxon>
        <taxon>Amphibalaninae</taxon>
        <taxon>Amphibalanus</taxon>
    </lineage>
</organism>
<dbReference type="AlphaFoldDB" id="A0A6A4WRN9"/>
<dbReference type="InterPro" id="IPR036236">
    <property type="entry name" value="Znf_C2H2_sf"/>
</dbReference>
<keyword evidence="10" id="KW-0539">Nucleus</keyword>
<dbReference type="GO" id="GO:0003700">
    <property type="term" value="F:DNA-binding transcription factor activity"/>
    <property type="evidence" value="ECO:0007669"/>
    <property type="project" value="TreeGrafter"/>
</dbReference>
<proteinExistence type="predicted"/>
<evidence type="ECO:0000256" key="3">
    <source>
        <dbReference type="ARBA" id="ARBA00022723"/>
    </source>
</evidence>
<dbReference type="FunFam" id="3.30.160.60:FF:002402">
    <property type="entry name" value="Zinc finger protein 347"/>
    <property type="match status" value="1"/>
</dbReference>
<feature type="domain" description="C2H2-type" evidence="13">
    <location>
        <begin position="539"/>
        <end position="569"/>
    </location>
</feature>
<feature type="domain" description="C2H2-type" evidence="13">
    <location>
        <begin position="76"/>
        <end position="103"/>
    </location>
</feature>
<dbReference type="GO" id="GO:0000978">
    <property type="term" value="F:RNA polymerase II cis-regulatory region sequence-specific DNA binding"/>
    <property type="evidence" value="ECO:0007669"/>
    <property type="project" value="TreeGrafter"/>
</dbReference>